<dbReference type="Proteomes" id="UP000235392">
    <property type="component" value="Unassembled WGS sequence"/>
</dbReference>
<dbReference type="EMBL" id="PGCI01000159">
    <property type="protein sequence ID" value="PLW36446.1"/>
    <property type="molecule type" value="Genomic_DNA"/>
</dbReference>
<protein>
    <submittedName>
        <fullName evidence="1">Uncharacterized protein</fullName>
    </submittedName>
</protein>
<reference evidence="1 2" key="1">
    <citation type="submission" date="2017-11" db="EMBL/GenBank/DDBJ databases">
        <title>De novo assembly and phasing of dikaryotic genomes from two isolates of Puccinia coronata f. sp. avenae, the causal agent of oat crown rust.</title>
        <authorList>
            <person name="Miller M.E."/>
            <person name="Zhang Y."/>
            <person name="Omidvar V."/>
            <person name="Sperschneider J."/>
            <person name="Schwessinger B."/>
            <person name="Raley C."/>
            <person name="Palmer J.M."/>
            <person name="Garnica D."/>
            <person name="Upadhyaya N."/>
            <person name="Rathjen J."/>
            <person name="Taylor J.M."/>
            <person name="Park R.F."/>
            <person name="Dodds P.N."/>
            <person name="Hirsch C.D."/>
            <person name="Kianian S.F."/>
            <person name="Figueroa M."/>
        </authorList>
    </citation>
    <scope>NUCLEOTIDE SEQUENCE [LARGE SCALE GENOMIC DNA]</scope>
    <source>
        <strain evidence="1">12SD80</strain>
    </source>
</reference>
<dbReference type="AlphaFoldDB" id="A0A2N5UFH9"/>
<accession>A0A2N5UFH9</accession>
<organism evidence="1 2">
    <name type="scientific">Puccinia coronata f. sp. avenae</name>
    <dbReference type="NCBI Taxonomy" id="200324"/>
    <lineage>
        <taxon>Eukaryota</taxon>
        <taxon>Fungi</taxon>
        <taxon>Dikarya</taxon>
        <taxon>Basidiomycota</taxon>
        <taxon>Pucciniomycotina</taxon>
        <taxon>Pucciniomycetes</taxon>
        <taxon>Pucciniales</taxon>
        <taxon>Pucciniaceae</taxon>
        <taxon>Puccinia</taxon>
    </lineage>
</organism>
<evidence type="ECO:0000313" key="1">
    <source>
        <dbReference type="EMBL" id="PLW36446.1"/>
    </source>
</evidence>
<comment type="caution">
    <text evidence="1">The sequence shown here is derived from an EMBL/GenBank/DDBJ whole genome shotgun (WGS) entry which is preliminary data.</text>
</comment>
<evidence type="ECO:0000313" key="2">
    <source>
        <dbReference type="Proteomes" id="UP000235392"/>
    </source>
</evidence>
<gene>
    <name evidence="1" type="ORF">PCASD_11186</name>
</gene>
<proteinExistence type="predicted"/>
<name>A0A2N5UFH9_9BASI</name>
<sequence>MTDWVVEFAAQSSLCNSMAAVGQRPSSCTLQQFDGPAPGHQLVQTRWSVASSCTNSHTSIEQLGLTHSSENFSSAAPMLRILK</sequence>